<evidence type="ECO:0000256" key="5">
    <source>
        <dbReference type="ARBA" id="ARBA00023316"/>
    </source>
</evidence>
<dbReference type="InterPro" id="IPR038054">
    <property type="entry name" value="LD_TPept-like_central_sf"/>
</dbReference>
<proteinExistence type="predicted"/>
<keyword evidence="4 6" id="KW-0573">Peptidoglycan synthesis</keyword>
<evidence type="ECO:0000259" key="7">
    <source>
        <dbReference type="PROSITE" id="PS52029"/>
    </source>
</evidence>
<dbReference type="PANTHER" id="PTHR30582:SF33">
    <property type="entry name" value="EXPORTED PROTEIN"/>
    <property type="match status" value="1"/>
</dbReference>
<keyword evidence="9" id="KW-1185">Reference proteome</keyword>
<dbReference type="CDD" id="cd16913">
    <property type="entry name" value="YkuD_like"/>
    <property type="match status" value="1"/>
</dbReference>
<reference evidence="8 9" key="1">
    <citation type="submission" date="2021-10" db="EMBL/GenBank/DDBJ databases">
        <title>Anaerobic single-cell dispensing facilitates the cultivation of human gut bacteria.</title>
        <authorList>
            <person name="Afrizal A."/>
        </authorList>
    </citation>
    <scope>NUCLEOTIDE SEQUENCE [LARGE SCALE GENOMIC DNA]</scope>
    <source>
        <strain evidence="8 9">CLA-AA-H200</strain>
    </source>
</reference>
<feature type="active site" description="Nucleophile" evidence="6">
    <location>
        <position position="446"/>
    </location>
</feature>
<dbReference type="SUPFAM" id="SSF141523">
    <property type="entry name" value="L,D-transpeptidase catalytic domain-like"/>
    <property type="match status" value="1"/>
</dbReference>
<keyword evidence="2" id="KW-0808">Transferase</keyword>
<dbReference type="InterPro" id="IPR038063">
    <property type="entry name" value="Transpep_catalytic_dom"/>
</dbReference>
<evidence type="ECO:0000256" key="2">
    <source>
        <dbReference type="ARBA" id="ARBA00022679"/>
    </source>
</evidence>
<sequence length="471" mass="51808">MTRFSKKQKILFAAAGCVCLLLLIYLGMAFYFHSHYLFNTQINGQNFSGKTADQAEEAFMAGVDEYELTLYELDGASETISGDEIDLEYEEGTGLEELLESQNGFAWPASIFIKSDEKVNVGVTYDEQKLQQEIDSLQAVTAEQTPAVSAQPVYDGTEFVVQPEEYGTAVDREVLDEKIAQAVEGLSGTLDLEEEGCYQVPAYTEDSPEVQEACDLMNEYCQASIVYTMSENVTIDASVISGWLRTDEQMQVVIDEAGVRAWLEEFGNTYDTVGTTRTFTTPSGKSATVSGGTYGWSINEDAEYEVIINAIQNGENLTREPEYYIGGTAASHDMPDWGTTYIDVDLSAQHMWYVVDGSVVLETDVVTGYPSADMITPEGVYTILEKSLDETLIGATDPSTGEPSYRTPVDYWMRVTWEGVGFHDAIWQSAFGGTLNQIAGIGSHGCINMPLDQAAALYNQVEVGTPVVIHY</sequence>
<evidence type="ECO:0000313" key="8">
    <source>
        <dbReference type="EMBL" id="MCC2254788.1"/>
    </source>
</evidence>
<dbReference type="InterPro" id="IPR022029">
    <property type="entry name" value="YoaR-like_PG-bd"/>
</dbReference>
<evidence type="ECO:0000256" key="6">
    <source>
        <dbReference type="PROSITE-ProRule" id="PRU01373"/>
    </source>
</evidence>
<dbReference type="InterPro" id="IPR050979">
    <property type="entry name" value="LD-transpeptidase"/>
</dbReference>
<organism evidence="8 9">
    <name type="scientific">Ruminococcus turbiniformis</name>
    <dbReference type="NCBI Taxonomy" id="2881258"/>
    <lineage>
        <taxon>Bacteria</taxon>
        <taxon>Bacillati</taxon>
        <taxon>Bacillota</taxon>
        <taxon>Clostridia</taxon>
        <taxon>Eubacteriales</taxon>
        <taxon>Oscillospiraceae</taxon>
        <taxon>Ruminococcus</taxon>
    </lineage>
</organism>
<evidence type="ECO:0000313" key="9">
    <source>
        <dbReference type="Proteomes" id="UP001198151"/>
    </source>
</evidence>
<keyword evidence="3 6" id="KW-0133">Cell shape</keyword>
<dbReference type="RefSeq" id="WP_227707931.1">
    <property type="nucleotide sequence ID" value="NZ_JAJEQX010000017.1"/>
</dbReference>
<dbReference type="Gene3D" id="3.10.20.800">
    <property type="match status" value="1"/>
</dbReference>
<name>A0ABS8FZR0_9FIRM</name>
<evidence type="ECO:0000256" key="1">
    <source>
        <dbReference type="ARBA" id="ARBA00004752"/>
    </source>
</evidence>
<comment type="pathway">
    <text evidence="1 6">Cell wall biogenesis; peptidoglycan biosynthesis.</text>
</comment>
<dbReference type="Proteomes" id="UP001198151">
    <property type="component" value="Unassembled WGS sequence"/>
</dbReference>
<dbReference type="Gene3D" id="2.40.440.10">
    <property type="entry name" value="L,D-transpeptidase catalytic domain-like"/>
    <property type="match status" value="1"/>
</dbReference>
<dbReference type="SUPFAM" id="SSF143985">
    <property type="entry name" value="L,D-transpeptidase pre-catalytic domain-like"/>
    <property type="match status" value="1"/>
</dbReference>
<dbReference type="Pfam" id="PF12229">
    <property type="entry name" value="PG_binding_4"/>
    <property type="match status" value="2"/>
</dbReference>
<dbReference type="Pfam" id="PF03734">
    <property type="entry name" value="YkuD"/>
    <property type="match status" value="1"/>
</dbReference>
<keyword evidence="5 6" id="KW-0961">Cell wall biogenesis/degradation</keyword>
<comment type="caution">
    <text evidence="8">The sequence shown here is derived from an EMBL/GenBank/DDBJ whole genome shotgun (WGS) entry which is preliminary data.</text>
</comment>
<evidence type="ECO:0000256" key="4">
    <source>
        <dbReference type="ARBA" id="ARBA00022984"/>
    </source>
</evidence>
<accession>A0ABS8FZR0</accession>
<feature type="active site" description="Proton donor/acceptor" evidence="6">
    <location>
        <position position="423"/>
    </location>
</feature>
<protein>
    <submittedName>
        <fullName evidence="8">L,D-transpeptidase/peptidoglycan binding protein</fullName>
    </submittedName>
</protein>
<evidence type="ECO:0000256" key="3">
    <source>
        <dbReference type="ARBA" id="ARBA00022960"/>
    </source>
</evidence>
<dbReference type="PANTHER" id="PTHR30582">
    <property type="entry name" value="L,D-TRANSPEPTIDASE"/>
    <property type="match status" value="1"/>
</dbReference>
<gene>
    <name evidence="8" type="ORF">LKD70_10215</name>
</gene>
<feature type="domain" description="L,D-TPase catalytic" evidence="7">
    <location>
        <begin position="340"/>
        <end position="470"/>
    </location>
</feature>
<dbReference type="EMBL" id="JAJEQX010000017">
    <property type="protein sequence ID" value="MCC2254788.1"/>
    <property type="molecule type" value="Genomic_DNA"/>
</dbReference>
<dbReference type="PROSITE" id="PS52029">
    <property type="entry name" value="LD_TPASE"/>
    <property type="match status" value="1"/>
</dbReference>
<dbReference type="InterPro" id="IPR005490">
    <property type="entry name" value="LD_TPept_cat_dom"/>
</dbReference>